<evidence type="ECO:0000313" key="3">
    <source>
        <dbReference type="Proteomes" id="UP001597459"/>
    </source>
</evidence>
<proteinExistence type="predicted"/>
<name>A0ABW5NES0_9FLAO</name>
<reference evidence="3" key="1">
    <citation type="journal article" date="2019" name="Int. J. Syst. Evol. Microbiol.">
        <title>The Global Catalogue of Microorganisms (GCM) 10K type strain sequencing project: providing services to taxonomists for standard genome sequencing and annotation.</title>
        <authorList>
            <consortium name="The Broad Institute Genomics Platform"/>
            <consortium name="The Broad Institute Genome Sequencing Center for Infectious Disease"/>
            <person name="Wu L."/>
            <person name="Ma J."/>
        </authorList>
    </citation>
    <scope>NUCLEOTIDE SEQUENCE [LARGE SCALE GENOMIC DNA]</scope>
    <source>
        <strain evidence="3">KCTC 42423</strain>
    </source>
</reference>
<evidence type="ECO:0000256" key="1">
    <source>
        <dbReference type="SAM" id="Phobius"/>
    </source>
</evidence>
<comment type="caution">
    <text evidence="2">The sequence shown here is derived from an EMBL/GenBank/DDBJ whole genome shotgun (WGS) entry which is preliminary data.</text>
</comment>
<feature type="transmembrane region" description="Helical" evidence="1">
    <location>
        <begin position="26"/>
        <end position="45"/>
    </location>
</feature>
<dbReference type="RefSeq" id="WP_378254053.1">
    <property type="nucleotide sequence ID" value="NZ_JBHSJV010000001.1"/>
</dbReference>
<sequence length="119" mass="13798">MRNINFVNATYSSTLYGDLEQNTMKFTSILFILVTLSFEVLHYYAQQHKKAIASIANQNVNTLLLKKWLYIKSISTVNRKRGYVEHSGETDTGKNNSPTNYALYKFAVTKNYYFNITFT</sequence>
<dbReference type="Proteomes" id="UP001597459">
    <property type="component" value="Unassembled WGS sequence"/>
</dbReference>
<keyword evidence="3" id="KW-1185">Reference proteome</keyword>
<protein>
    <submittedName>
        <fullName evidence="2">Uncharacterized protein</fullName>
    </submittedName>
</protein>
<keyword evidence="1" id="KW-1133">Transmembrane helix</keyword>
<gene>
    <name evidence="2" type="ORF">ACFSTE_21910</name>
</gene>
<keyword evidence="1" id="KW-0812">Transmembrane</keyword>
<accession>A0ABW5NES0</accession>
<organism evidence="2 3">
    <name type="scientific">Aquimarina hainanensis</name>
    <dbReference type="NCBI Taxonomy" id="1578017"/>
    <lineage>
        <taxon>Bacteria</taxon>
        <taxon>Pseudomonadati</taxon>
        <taxon>Bacteroidota</taxon>
        <taxon>Flavobacteriia</taxon>
        <taxon>Flavobacteriales</taxon>
        <taxon>Flavobacteriaceae</taxon>
        <taxon>Aquimarina</taxon>
    </lineage>
</organism>
<keyword evidence="1" id="KW-0472">Membrane</keyword>
<dbReference type="EMBL" id="JBHULX010000048">
    <property type="protein sequence ID" value="MFD2593509.1"/>
    <property type="molecule type" value="Genomic_DNA"/>
</dbReference>
<evidence type="ECO:0000313" key="2">
    <source>
        <dbReference type="EMBL" id="MFD2593509.1"/>
    </source>
</evidence>